<gene>
    <name evidence="2" type="ORF">CINCED_3A004092</name>
</gene>
<dbReference type="Proteomes" id="UP000325440">
    <property type="component" value="Unassembled WGS sequence"/>
</dbReference>
<evidence type="ECO:0000313" key="3">
    <source>
        <dbReference type="Proteomes" id="UP000325440"/>
    </source>
</evidence>
<reference evidence="2 3" key="1">
    <citation type="submission" date="2019-08" db="EMBL/GenBank/DDBJ databases">
        <authorList>
            <person name="Alioto T."/>
            <person name="Alioto T."/>
            <person name="Gomez Garrido J."/>
        </authorList>
    </citation>
    <scope>NUCLEOTIDE SEQUENCE [LARGE SCALE GENOMIC DNA]</scope>
</reference>
<dbReference type="EMBL" id="CABPRJ010001940">
    <property type="protein sequence ID" value="VVC42175.1"/>
    <property type="molecule type" value="Genomic_DNA"/>
</dbReference>
<name>A0A5E4NEE3_9HEMI</name>
<accession>A0A5E4NEE3</accession>
<keyword evidence="3" id="KW-1185">Reference proteome</keyword>
<organism evidence="2 3">
    <name type="scientific">Cinara cedri</name>
    <dbReference type="NCBI Taxonomy" id="506608"/>
    <lineage>
        <taxon>Eukaryota</taxon>
        <taxon>Metazoa</taxon>
        <taxon>Ecdysozoa</taxon>
        <taxon>Arthropoda</taxon>
        <taxon>Hexapoda</taxon>
        <taxon>Insecta</taxon>
        <taxon>Pterygota</taxon>
        <taxon>Neoptera</taxon>
        <taxon>Paraneoptera</taxon>
        <taxon>Hemiptera</taxon>
        <taxon>Sternorrhyncha</taxon>
        <taxon>Aphidomorpha</taxon>
        <taxon>Aphidoidea</taxon>
        <taxon>Aphididae</taxon>
        <taxon>Lachninae</taxon>
        <taxon>Cinara</taxon>
    </lineage>
</organism>
<dbReference type="AlphaFoldDB" id="A0A5E4NEE3"/>
<feature type="region of interest" description="Disordered" evidence="1">
    <location>
        <begin position="103"/>
        <end position="128"/>
    </location>
</feature>
<feature type="region of interest" description="Disordered" evidence="1">
    <location>
        <begin position="33"/>
        <end position="78"/>
    </location>
</feature>
<evidence type="ECO:0000256" key="1">
    <source>
        <dbReference type="SAM" id="MobiDB-lite"/>
    </source>
</evidence>
<sequence>MRRRSNVFDADMVRPFSASTIVCVYTELRSPTVTSQPMCATRPDRAHSASVSPRGRDNSNGDTECGDGRNGLSRRRRQHRKKVFFMVGNYPVDDDLTAALQFPDRRPIDVPVSRDFNTEENHTSSAVR</sequence>
<proteinExistence type="predicted"/>
<evidence type="ECO:0000313" key="2">
    <source>
        <dbReference type="EMBL" id="VVC42175.1"/>
    </source>
</evidence>
<protein>
    <submittedName>
        <fullName evidence="2">Uncharacterized protein</fullName>
    </submittedName>
</protein>